<reference evidence="7" key="1">
    <citation type="journal article" date="2014" name="Int. J. Syst. Evol. Microbiol.">
        <title>Complete genome sequence of Corynebacterium casei LMG S-19264T (=DSM 44701T), isolated from a smear-ripened cheese.</title>
        <authorList>
            <consortium name="US DOE Joint Genome Institute (JGI-PGF)"/>
            <person name="Walter F."/>
            <person name="Albersmeier A."/>
            <person name="Kalinowski J."/>
            <person name="Ruckert C."/>
        </authorList>
    </citation>
    <scope>NUCLEOTIDE SEQUENCE</scope>
    <source>
        <strain evidence="7">JCM 30804</strain>
    </source>
</reference>
<gene>
    <name evidence="7" type="primary">glpD</name>
    <name evidence="7" type="ORF">GCM10009332_31980</name>
</gene>
<dbReference type="PRINTS" id="PR01001">
    <property type="entry name" value="FADG3PDH"/>
</dbReference>
<dbReference type="Pfam" id="PF01266">
    <property type="entry name" value="DAO"/>
    <property type="match status" value="1"/>
</dbReference>
<sequence>MKTVDVVVVGGGINGVGVAQALAIAGFSVTLLEKNQIGKETSANSSKLIHGGLRYLESGHLQMVRSSLEQREQLLKLAPDLVHPVAFYIPVYRNHRRGAHKIRAGLSLYSMLSLKSAYRTFKSVPRVYWSQIKGLKLQGLQAVFQYWDAQTDDFALTLSVAQSSIKYGANCVELANIQDISLVASGYQINYQVRGKNEQVRAAAVVNAAGPWVNDCLALLRPAVKPQNISWVQGSHLLIDLPAPQGVIYLESHLDPRVVFVMPWQGKTLIGTTELELCHMPEKPQVTEREIEYLLAIYVHYFDTGLNKTELASKIIDTYCGVRVLPAGRGNAFSKHREVVIAQAEHQPRFITIYGGKLTAYRTTAQQVLSAVQQQLGARVAQADYESVTLQTPNTPR</sequence>
<dbReference type="GO" id="GO:0046168">
    <property type="term" value="P:glycerol-3-phosphate catabolic process"/>
    <property type="evidence" value="ECO:0007669"/>
    <property type="project" value="TreeGrafter"/>
</dbReference>
<organism evidence="7 8">
    <name type="scientific">Shewanella gelidii</name>
    <dbReference type="NCBI Taxonomy" id="1642821"/>
    <lineage>
        <taxon>Bacteria</taxon>
        <taxon>Pseudomonadati</taxon>
        <taxon>Pseudomonadota</taxon>
        <taxon>Gammaproteobacteria</taxon>
        <taxon>Alteromonadales</taxon>
        <taxon>Shewanellaceae</taxon>
        <taxon>Shewanella</taxon>
    </lineage>
</organism>
<comment type="caution">
    <text evidence="7">The sequence shown here is derived from an EMBL/GenBank/DDBJ whole genome shotgun (WGS) entry which is preliminary data.</text>
</comment>
<dbReference type="PANTHER" id="PTHR11985:SF15">
    <property type="entry name" value="GLYCEROL-3-PHOSPHATE DEHYDROGENASE, MITOCHONDRIAL"/>
    <property type="match status" value="1"/>
</dbReference>
<keyword evidence="5" id="KW-0560">Oxidoreductase</keyword>
<keyword evidence="3" id="KW-0285">Flavoprotein</keyword>
<protein>
    <submittedName>
        <fullName evidence="7">FAD-dependent oxidoreductase</fullName>
    </submittedName>
</protein>
<dbReference type="Gene3D" id="3.50.50.60">
    <property type="entry name" value="FAD/NAD(P)-binding domain"/>
    <property type="match status" value="1"/>
</dbReference>
<feature type="domain" description="FAD dependent oxidoreductase" evidence="6">
    <location>
        <begin position="5"/>
        <end position="362"/>
    </location>
</feature>
<dbReference type="InterPro" id="IPR036188">
    <property type="entry name" value="FAD/NAD-bd_sf"/>
</dbReference>
<dbReference type="PANTHER" id="PTHR11985">
    <property type="entry name" value="GLYCEROL-3-PHOSPHATE DEHYDROGENASE"/>
    <property type="match status" value="1"/>
</dbReference>
<accession>A0A917JYH3</accession>
<evidence type="ECO:0000256" key="2">
    <source>
        <dbReference type="ARBA" id="ARBA00007330"/>
    </source>
</evidence>
<comment type="cofactor">
    <cofactor evidence="1">
        <name>FAD</name>
        <dbReference type="ChEBI" id="CHEBI:57692"/>
    </cofactor>
</comment>
<dbReference type="InterPro" id="IPR006076">
    <property type="entry name" value="FAD-dep_OxRdtase"/>
</dbReference>
<dbReference type="EMBL" id="BMPZ01000013">
    <property type="protein sequence ID" value="GGI92273.1"/>
    <property type="molecule type" value="Genomic_DNA"/>
</dbReference>
<reference evidence="7" key="2">
    <citation type="submission" date="2020-09" db="EMBL/GenBank/DDBJ databases">
        <authorList>
            <person name="Sun Q."/>
            <person name="Ohkuma M."/>
        </authorList>
    </citation>
    <scope>NUCLEOTIDE SEQUENCE</scope>
    <source>
        <strain evidence="7">JCM 30804</strain>
    </source>
</reference>
<dbReference type="Proteomes" id="UP000613743">
    <property type="component" value="Unassembled WGS sequence"/>
</dbReference>
<dbReference type="SUPFAM" id="SSF51905">
    <property type="entry name" value="FAD/NAD(P)-binding domain"/>
    <property type="match status" value="1"/>
</dbReference>
<keyword evidence="8" id="KW-1185">Reference proteome</keyword>
<comment type="similarity">
    <text evidence="2">Belongs to the FAD-dependent glycerol-3-phosphate dehydrogenase family.</text>
</comment>
<keyword evidence="4" id="KW-0274">FAD</keyword>
<dbReference type="Gene3D" id="3.30.9.10">
    <property type="entry name" value="D-Amino Acid Oxidase, subunit A, domain 2"/>
    <property type="match status" value="1"/>
</dbReference>
<dbReference type="AlphaFoldDB" id="A0A917JYH3"/>
<evidence type="ECO:0000256" key="4">
    <source>
        <dbReference type="ARBA" id="ARBA00022827"/>
    </source>
</evidence>
<evidence type="ECO:0000313" key="8">
    <source>
        <dbReference type="Proteomes" id="UP000613743"/>
    </source>
</evidence>
<dbReference type="GO" id="GO:0004368">
    <property type="term" value="F:glycerol-3-phosphate dehydrogenase (quinone) activity"/>
    <property type="evidence" value="ECO:0007669"/>
    <property type="project" value="InterPro"/>
</dbReference>
<name>A0A917JYH3_9GAMM</name>
<dbReference type="RefSeq" id="WP_188922824.1">
    <property type="nucleotide sequence ID" value="NZ_BMPZ01000013.1"/>
</dbReference>
<proteinExistence type="inferred from homology"/>
<evidence type="ECO:0000256" key="5">
    <source>
        <dbReference type="ARBA" id="ARBA00023002"/>
    </source>
</evidence>
<dbReference type="InterPro" id="IPR000447">
    <property type="entry name" value="G3P_DH_FAD-dep"/>
</dbReference>
<evidence type="ECO:0000256" key="1">
    <source>
        <dbReference type="ARBA" id="ARBA00001974"/>
    </source>
</evidence>
<evidence type="ECO:0000259" key="6">
    <source>
        <dbReference type="Pfam" id="PF01266"/>
    </source>
</evidence>
<evidence type="ECO:0000256" key="3">
    <source>
        <dbReference type="ARBA" id="ARBA00022630"/>
    </source>
</evidence>
<evidence type="ECO:0000313" key="7">
    <source>
        <dbReference type="EMBL" id="GGI92273.1"/>
    </source>
</evidence>